<dbReference type="InterPro" id="IPR012312">
    <property type="entry name" value="Hemerythrin-like"/>
</dbReference>
<accession>A0A099WWZ0</accession>
<evidence type="ECO:0000259" key="1">
    <source>
        <dbReference type="Pfam" id="PF01814"/>
    </source>
</evidence>
<dbReference type="AlphaFoldDB" id="A0A099WWZ0"/>
<reference evidence="2 3" key="1">
    <citation type="submission" date="2014-08" db="EMBL/GenBank/DDBJ databases">
        <title>Porphyromonas cangingivalis strain:COT-109_OH1386 Genome sequencing.</title>
        <authorList>
            <person name="Wallis C."/>
            <person name="Deusch O."/>
            <person name="O'Flynn C."/>
            <person name="Davis I."/>
            <person name="Jospin G."/>
            <person name="Darling A.E."/>
            <person name="Coil D.A."/>
            <person name="Alexiev A."/>
            <person name="Horsfall A."/>
            <person name="Kirkwood N."/>
            <person name="Harris S."/>
            <person name="Eisen J.A."/>
        </authorList>
    </citation>
    <scope>NUCLEOTIDE SEQUENCE [LARGE SCALE GENOMIC DNA]</scope>
    <source>
        <strain evidence="3">COT-109 OH1386</strain>
    </source>
</reference>
<dbReference type="eggNOG" id="COG2846">
    <property type="taxonomic scope" value="Bacteria"/>
</dbReference>
<keyword evidence="3" id="KW-1185">Reference proteome</keyword>
<protein>
    <submittedName>
        <fullName evidence="2">Cation-binding protein</fullName>
    </submittedName>
</protein>
<organism evidence="2 3">
    <name type="scientific">Porphyromonas cangingivalis</name>
    <dbReference type="NCBI Taxonomy" id="36874"/>
    <lineage>
        <taxon>Bacteria</taxon>
        <taxon>Pseudomonadati</taxon>
        <taxon>Bacteroidota</taxon>
        <taxon>Bacteroidia</taxon>
        <taxon>Bacteroidales</taxon>
        <taxon>Porphyromonadaceae</taxon>
        <taxon>Porphyromonas</taxon>
    </lineage>
</organism>
<name>A0A099WWZ0_PORCN</name>
<proteinExistence type="predicted"/>
<dbReference type="Pfam" id="PF01814">
    <property type="entry name" value="Hemerythrin"/>
    <property type="match status" value="1"/>
</dbReference>
<evidence type="ECO:0000313" key="2">
    <source>
        <dbReference type="EMBL" id="KGN82392.1"/>
    </source>
</evidence>
<dbReference type="EMBL" id="JQJD01000010">
    <property type="protein sequence ID" value="KGN82392.1"/>
    <property type="molecule type" value="Genomic_DNA"/>
</dbReference>
<comment type="caution">
    <text evidence="2">The sequence shown here is derived from an EMBL/GenBank/DDBJ whole genome shotgun (WGS) entry which is preliminary data.</text>
</comment>
<dbReference type="Gene3D" id="1.20.120.520">
    <property type="entry name" value="nmb1532 protein domain like"/>
    <property type="match status" value="1"/>
</dbReference>
<dbReference type="Proteomes" id="UP000030125">
    <property type="component" value="Unassembled WGS sequence"/>
</dbReference>
<feature type="domain" description="Hemerythrin-like" evidence="1">
    <location>
        <begin position="120"/>
        <end position="225"/>
    </location>
</feature>
<gene>
    <name evidence="2" type="ORF">HQ35_02210</name>
</gene>
<sequence length="233" mass="27798">MSSMQKIKTYTASTKMCDLISENYNMLLLIFRFEIPLGVGEKTIREICEENDVDEKTFLFIVNFLLYREGKDASDLHKSLSMPLIIRYLQNSHNYFLDYRLPTIRLNLFSAIEGCPPDVTYAIRKFYDEYVEEVNKHMQYENKYVFPYVEKLLEGNKDSKYSIEIFRKRHDQVELKMMELKNILIKYYPAQSGYKLNTVLHDIFSCEEELKDHNDVEDHIFTPAIIELEKEFM</sequence>
<dbReference type="STRING" id="36874.HQ34_04600"/>
<evidence type="ECO:0000313" key="3">
    <source>
        <dbReference type="Proteomes" id="UP000030125"/>
    </source>
</evidence>